<gene>
    <name evidence="2" type="ORF">B4U79_09464</name>
</gene>
<dbReference type="PANTHER" id="PTHR12959:SF11">
    <property type="entry name" value="GPI TRANSAMIDASE COMPONENT PIG-T"/>
    <property type="match status" value="1"/>
</dbReference>
<proteinExistence type="predicted"/>
<feature type="chain" id="PRO_5019065009" evidence="1">
    <location>
        <begin position="22"/>
        <end position="578"/>
    </location>
</feature>
<dbReference type="Pfam" id="PF04113">
    <property type="entry name" value="Gpi16"/>
    <property type="match status" value="2"/>
</dbReference>
<evidence type="ECO:0000256" key="1">
    <source>
        <dbReference type="SAM" id="SignalP"/>
    </source>
</evidence>
<name>A0A443QYA8_9ACAR</name>
<dbReference type="InterPro" id="IPR007245">
    <property type="entry name" value="PIG-T"/>
</dbReference>
<keyword evidence="1" id="KW-0732">Signal</keyword>
<reference evidence="2 3" key="1">
    <citation type="journal article" date="2018" name="Gigascience">
        <title>Genomes of trombidid mites reveal novel predicted allergens and laterally-transferred genes associated with secondary metabolism.</title>
        <authorList>
            <person name="Dong X."/>
            <person name="Chaisiri K."/>
            <person name="Xia D."/>
            <person name="Armstrong S.D."/>
            <person name="Fang Y."/>
            <person name="Donnelly M.J."/>
            <person name="Kadowaki T."/>
            <person name="McGarry J.W."/>
            <person name="Darby A.C."/>
            <person name="Makepeace B.L."/>
        </authorList>
    </citation>
    <scope>NUCLEOTIDE SEQUENCE [LARGE SCALE GENOMIC DNA]</scope>
    <source>
        <strain evidence="2">UoL-WK</strain>
    </source>
</reference>
<keyword evidence="3" id="KW-1185">Reference proteome</keyword>
<dbReference type="AlphaFoldDB" id="A0A443QYA8"/>
<protein>
    <submittedName>
        <fullName evidence="2">GPI transamidase component PIG-T-like protein</fullName>
    </submittedName>
</protein>
<dbReference type="OrthoDB" id="331263at2759"/>
<feature type="signal peptide" evidence="1">
    <location>
        <begin position="1"/>
        <end position="21"/>
    </location>
</feature>
<organism evidence="2 3">
    <name type="scientific">Dinothrombium tinctorium</name>
    <dbReference type="NCBI Taxonomy" id="1965070"/>
    <lineage>
        <taxon>Eukaryota</taxon>
        <taxon>Metazoa</taxon>
        <taxon>Ecdysozoa</taxon>
        <taxon>Arthropoda</taxon>
        <taxon>Chelicerata</taxon>
        <taxon>Arachnida</taxon>
        <taxon>Acari</taxon>
        <taxon>Acariformes</taxon>
        <taxon>Trombidiformes</taxon>
        <taxon>Prostigmata</taxon>
        <taxon>Anystina</taxon>
        <taxon>Parasitengona</taxon>
        <taxon>Trombidioidea</taxon>
        <taxon>Trombidiidae</taxon>
        <taxon>Dinothrombium</taxon>
    </lineage>
</organism>
<dbReference type="Proteomes" id="UP000285301">
    <property type="component" value="Unassembled WGS sequence"/>
</dbReference>
<dbReference type="GO" id="GO:0016255">
    <property type="term" value="P:attachment of GPI anchor to protein"/>
    <property type="evidence" value="ECO:0007669"/>
    <property type="project" value="InterPro"/>
</dbReference>
<dbReference type="STRING" id="1965070.A0A443QYA8"/>
<dbReference type="GO" id="GO:0042765">
    <property type="term" value="C:GPI-anchor transamidase complex"/>
    <property type="evidence" value="ECO:0007669"/>
    <property type="project" value="InterPro"/>
</dbReference>
<evidence type="ECO:0000313" key="2">
    <source>
        <dbReference type="EMBL" id="RWS07996.1"/>
    </source>
</evidence>
<dbReference type="PANTHER" id="PTHR12959">
    <property type="entry name" value="GPI TRANSAMIDASE COMPONENT PIG-T-RELATED"/>
    <property type="match status" value="1"/>
</dbReference>
<sequence>MMYEMRALITFFAAFCRVSLSEDFGGSAFDRYDERLLFKPLPDGQVYAHFEFSTVFDEHINDVFWVDHFNLFPLAIGKFLANAKVQEMHFSLAKGFWKNSAWGYNARDAPNGAELTVYFQSFQDNPQKAWRDVTSVLSGHFCASLNFIDKAATVQPVYSFKPEGVLQNGSMRNDLLFYAALPHEALCTENLTPWKKLLPCFDKAGLASLLNARHIFNSHFVSLALDLKPICVNSDCYRTSISITQTISLIFNPPVVFDGKKSWSFIKFFGTPIKEVCQLASESTVLIDITQNDTSNPLTFTTPPSGLVVKKFGEKERKFATFDLKSIISEYKQQNMSKFNIVSLYKKNHVYASTTNPPPVFASRYITGYGVSQGGITCDIYNKLDKSVQIVYFDIIPWYLRIYVHTLKITVANKEIKPDTFYYKPAKDRSQPHHIEMLLTLLPNSVTTIHFDFDRQYLKWTEYPPDANHGVYVNSAVISLKLPTAQNMTVFSETSSSDFFLRIHTQSLLVSLATPDFSMPYNVICLVSTVVSLAFGPIHNLTTRKPQIPKSDEESKKQSLLNRIKNFFQNKKSHEKSD</sequence>
<accession>A0A443QYA8</accession>
<comment type="caution">
    <text evidence="2">The sequence shown here is derived from an EMBL/GenBank/DDBJ whole genome shotgun (WGS) entry which is preliminary data.</text>
</comment>
<dbReference type="EMBL" id="NCKU01003190">
    <property type="protein sequence ID" value="RWS07996.1"/>
    <property type="molecule type" value="Genomic_DNA"/>
</dbReference>
<evidence type="ECO:0000313" key="3">
    <source>
        <dbReference type="Proteomes" id="UP000285301"/>
    </source>
</evidence>